<dbReference type="Gene3D" id="3.90.550.10">
    <property type="entry name" value="Spore Coat Polysaccharide Biosynthesis Protein SpsA, Chain A"/>
    <property type="match status" value="1"/>
</dbReference>
<dbReference type="Pfam" id="PF00535">
    <property type="entry name" value="Glycos_transf_2"/>
    <property type="match status" value="1"/>
</dbReference>
<protein>
    <submittedName>
        <fullName evidence="2">Glycosyltransferase family 2 protein</fullName>
    </submittedName>
</protein>
<dbReference type="PANTHER" id="PTHR22916:SF3">
    <property type="entry name" value="UDP-GLCNAC:BETAGAL BETA-1,3-N-ACETYLGLUCOSAMINYLTRANSFERASE-LIKE PROTEIN 1"/>
    <property type="match status" value="1"/>
</dbReference>
<reference evidence="2 3" key="1">
    <citation type="submission" date="2018-04" db="EMBL/GenBank/DDBJ databases">
        <title>Novel Campyloabacter and Helicobacter Species and Strains.</title>
        <authorList>
            <person name="Mannion A.J."/>
            <person name="Shen Z."/>
            <person name="Fox J.G."/>
        </authorList>
    </citation>
    <scope>NUCLEOTIDE SEQUENCE [LARGE SCALE GENOMIC DNA]</scope>
    <source>
        <strain evidence="2 3">MIT 98-6070</strain>
    </source>
</reference>
<dbReference type="AlphaFoldDB" id="A0A3D8I3Y9"/>
<evidence type="ECO:0000313" key="3">
    <source>
        <dbReference type="Proteomes" id="UP000256599"/>
    </source>
</evidence>
<dbReference type="EMBL" id="NXLR01000009">
    <property type="protein sequence ID" value="RDU59725.1"/>
    <property type="molecule type" value="Genomic_DNA"/>
</dbReference>
<dbReference type="PANTHER" id="PTHR22916">
    <property type="entry name" value="GLYCOSYLTRANSFERASE"/>
    <property type="match status" value="1"/>
</dbReference>
<evidence type="ECO:0000259" key="1">
    <source>
        <dbReference type="Pfam" id="PF00535"/>
    </source>
</evidence>
<dbReference type="Proteomes" id="UP000256599">
    <property type="component" value="Unassembled WGS sequence"/>
</dbReference>
<dbReference type="InterPro" id="IPR029044">
    <property type="entry name" value="Nucleotide-diphossugar_trans"/>
</dbReference>
<keyword evidence="2" id="KW-0808">Transferase</keyword>
<dbReference type="CDD" id="cd00761">
    <property type="entry name" value="Glyco_tranf_GTA_type"/>
    <property type="match status" value="1"/>
</dbReference>
<proteinExistence type="predicted"/>
<dbReference type="InterPro" id="IPR001173">
    <property type="entry name" value="Glyco_trans_2-like"/>
</dbReference>
<dbReference type="SUPFAM" id="SSF53448">
    <property type="entry name" value="Nucleotide-diphospho-sugar transferases"/>
    <property type="match status" value="1"/>
</dbReference>
<dbReference type="GO" id="GO:0016758">
    <property type="term" value="F:hexosyltransferase activity"/>
    <property type="evidence" value="ECO:0007669"/>
    <property type="project" value="UniProtKB-ARBA"/>
</dbReference>
<sequence>MLLILGIYTPNTNAQRAYLKDKTHKAHNSWLVSIIIPSFNTAAFLDYALCSVLNQSYLHWEAIVVDDASVDDSRDIIESYANRDKRFKPIYLQSNQGVSAARNLALLAANGRFIAFLDSDDVWEKHKLELQVKTILEQDVALSYGAYRVISQDGVGLGDFIPKGSLDYEDMLKTCQIGNSTAMYDTYKVGKIQSGSIRHDYELWLSILRQHSSCIAPPPCVPQSLIPHI</sequence>
<name>A0A3D8I3Y9_9HELI</name>
<gene>
    <name evidence="2" type="ORF">CQA63_05590</name>
</gene>
<comment type="caution">
    <text evidence="2">The sequence shown here is derived from an EMBL/GenBank/DDBJ whole genome shotgun (WGS) entry which is preliminary data.</text>
</comment>
<feature type="domain" description="Glycosyltransferase 2-like" evidence="1">
    <location>
        <begin position="33"/>
        <end position="155"/>
    </location>
</feature>
<evidence type="ECO:0000313" key="2">
    <source>
        <dbReference type="EMBL" id="RDU59725.1"/>
    </source>
</evidence>
<keyword evidence="3" id="KW-1185">Reference proteome</keyword>
<accession>A0A3D8I3Y9</accession>
<organism evidence="2 3">
    <name type="scientific">Helicobacter marmotae</name>
    <dbReference type="NCBI Taxonomy" id="152490"/>
    <lineage>
        <taxon>Bacteria</taxon>
        <taxon>Pseudomonadati</taxon>
        <taxon>Campylobacterota</taxon>
        <taxon>Epsilonproteobacteria</taxon>
        <taxon>Campylobacterales</taxon>
        <taxon>Helicobacteraceae</taxon>
        <taxon>Helicobacter</taxon>
    </lineage>
</organism>